<feature type="transmembrane region" description="Helical" evidence="7">
    <location>
        <begin position="522"/>
        <end position="545"/>
    </location>
</feature>
<feature type="transmembrane region" description="Helical" evidence="7">
    <location>
        <begin position="222"/>
        <end position="241"/>
    </location>
</feature>
<feature type="transmembrane region" description="Helical" evidence="7">
    <location>
        <begin position="479"/>
        <end position="501"/>
    </location>
</feature>
<evidence type="ECO:0000256" key="1">
    <source>
        <dbReference type="ARBA" id="ARBA00004141"/>
    </source>
</evidence>
<evidence type="ECO:0000256" key="2">
    <source>
        <dbReference type="ARBA" id="ARBA00007015"/>
    </source>
</evidence>
<dbReference type="GO" id="GO:0016020">
    <property type="term" value="C:membrane"/>
    <property type="evidence" value="ECO:0007669"/>
    <property type="project" value="UniProtKB-SubCell"/>
</dbReference>
<protein>
    <submittedName>
        <fullName evidence="8">Folate-Biopterin Transporter (FBT) family</fullName>
    </submittedName>
</protein>
<evidence type="ECO:0000256" key="4">
    <source>
        <dbReference type="ARBA" id="ARBA00022692"/>
    </source>
</evidence>
<evidence type="ECO:0000256" key="3">
    <source>
        <dbReference type="ARBA" id="ARBA00022448"/>
    </source>
</evidence>
<organism evidence="8 9">
    <name type="scientific">Achlya hypogyna</name>
    <name type="common">Oomycete</name>
    <name type="synonym">Protoachlya hypogyna</name>
    <dbReference type="NCBI Taxonomy" id="1202772"/>
    <lineage>
        <taxon>Eukaryota</taxon>
        <taxon>Sar</taxon>
        <taxon>Stramenopiles</taxon>
        <taxon>Oomycota</taxon>
        <taxon>Saprolegniomycetes</taxon>
        <taxon>Saprolegniales</taxon>
        <taxon>Achlyaceae</taxon>
        <taxon>Achlya</taxon>
    </lineage>
</organism>
<dbReference type="STRING" id="1202772.A0A1V9ZG34"/>
<reference evidence="8 9" key="1">
    <citation type="journal article" date="2014" name="Genome Biol. Evol.">
        <title>The secreted proteins of Achlya hypogyna and Thraustotheca clavata identify the ancestral oomycete secretome and reveal gene acquisitions by horizontal gene transfer.</title>
        <authorList>
            <person name="Misner I."/>
            <person name="Blouin N."/>
            <person name="Leonard G."/>
            <person name="Richards T.A."/>
            <person name="Lane C.E."/>
        </authorList>
    </citation>
    <scope>NUCLEOTIDE SEQUENCE [LARGE SCALE GENOMIC DNA]</scope>
    <source>
        <strain evidence="8 9">ATCC 48635</strain>
    </source>
</reference>
<accession>A0A1V9ZG34</accession>
<keyword evidence="3" id="KW-0813">Transport</keyword>
<comment type="similarity">
    <text evidence="2">Belongs to the major facilitator superfamily. Folate-biopterin transporter (TC 2.A.71) family.</text>
</comment>
<dbReference type="Gene3D" id="1.20.1250.20">
    <property type="entry name" value="MFS general substrate transporter like domains"/>
    <property type="match status" value="1"/>
</dbReference>
<dbReference type="EMBL" id="JNBR01000124">
    <property type="protein sequence ID" value="OQR96944.1"/>
    <property type="molecule type" value="Genomic_DNA"/>
</dbReference>
<feature type="transmembrane region" description="Helical" evidence="7">
    <location>
        <begin position="261"/>
        <end position="280"/>
    </location>
</feature>
<keyword evidence="4 7" id="KW-0812">Transmembrane</keyword>
<evidence type="ECO:0000256" key="6">
    <source>
        <dbReference type="ARBA" id="ARBA00023136"/>
    </source>
</evidence>
<feature type="transmembrane region" description="Helical" evidence="7">
    <location>
        <begin position="372"/>
        <end position="393"/>
    </location>
</feature>
<gene>
    <name evidence="8" type="ORF">ACHHYP_12870</name>
</gene>
<sequence length="560" mass="61089">MLSGTSPALDAEARISYISSARVLQSTKFTPQAAVYEGGEALAEGGALPLLSREALGLFSQYAAIGTIYGTIPTLAYPIFNNYLKMEGYQVASYNVLVTLGWSFKVFWGMCTDCMPIFGYRRKPWMLIGWAISMVSLAIMAASPLGDPYCFGNEAACAKPFAEATAEEKRFFNVAAPANGAKFIVLSMVTSIGYVMAACASDAMVVQYAQREPVAIRGRIQTAIYVVRTVAGIFTSLITAFGLNGKEYSGNFDFAMGPNVIYGILLFPCGCVCITTIFLVEDQKAPRVPFGLWARQFWDLLQMRVMWQVCAFRFINTTFLGIGVTATPTIQRAWAKVQPLNDSLSTIVGNLLFAGILVVVGKWGLDWNWRWTIALGTVAIVAIDSFVVMFTVWNVFRNEWFFTGVALSEQVPSGIRFIVSTYCAVEIADAGNEGATYGLVTTVSNLATPFASLLYKLIDSYFDVDNVAIQRDDQPVRWAVTHCYLISYGFKLASLGWLVLLPPQKAEMQALKRLGGRSKCAGATLVVVFALALVFSVTTNLLSIFPSTKCLRIAGGKGCP</sequence>
<name>A0A1V9ZG34_ACHHY</name>
<keyword evidence="9" id="KW-1185">Reference proteome</keyword>
<evidence type="ECO:0000256" key="7">
    <source>
        <dbReference type="SAM" id="Phobius"/>
    </source>
</evidence>
<feature type="transmembrane region" description="Helical" evidence="7">
    <location>
        <begin position="124"/>
        <end position="143"/>
    </location>
</feature>
<comment type="caution">
    <text evidence="8">The sequence shown here is derived from an EMBL/GenBank/DDBJ whole genome shotgun (WGS) entry which is preliminary data.</text>
</comment>
<comment type="subcellular location">
    <subcellularLocation>
        <location evidence="1">Membrane</location>
        <topology evidence="1">Multi-pass membrane protein</topology>
    </subcellularLocation>
</comment>
<dbReference type="InterPro" id="IPR039309">
    <property type="entry name" value="BT1"/>
</dbReference>
<keyword evidence="6 7" id="KW-0472">Membrane</keyword>
<dbReference type="PANTHER" id="PTHR31585:SF5">
    <property type="entry name" value="RNA-BINDING S4 DOMAIN-CONTAINING PROTEIN"/>
    <property type="match status" value="1"/>
</dbReference>
<dbReference type="Pfam" id="PF03092">
    <property type="entry name" value="BT1"/>
    <property type="match status" value="1"/>
</dbReference>
<proteinExistence type="inferred from homology"/>
<dbReference type="AlphaFoldDB" id="A0A1V9ZG34"/>
<evidence type="ECO:0000313" key="9">
    <source>
        <dbReference type="Proteomes" id="UP000243579"/>
    </source>
</evidence>
<evidence type="ECO:0000256" key="5">
    <source>
        <dbReference type="ARBA" id="ARBA00022989"/>
    </source>
</evidence>
<dbReference type="SUPFAM" id="SSF103473">
    <property type="entry name" value="MFS general substrate transporter"/>
    <property type="match status" value="1"/>
</dbReference>
<feature type="transmembrane region" description="Helical" evidence="7">
    <location>
        <begin position="305"/>
        <end position="327"/>
    </location>
</feature>
<evidence type="ECO:0000313" key="8">
    <source>
        <dbReference type="EMBL" id="OQR96944.1"/>
    </source>
</evidence>
<dbReference type="PANTHER" id="PTHR31585">
    <property type="entry name" value="FOLATE-BIOPTERIN TRANSPORTER 1, CHLOROPLASTIC"/>
    <property type="match status" value="1"/>
</dbReference>
<dbReference type="InterPro" id="IPR036259">
    <property type="entry name" value="MFS_trans_sf"/>
</dbReference>
<keyword evidence="5 7" id="KW-1133">Transmembrane helix</keyword>
<dbReference type="OrthoDB" id="754047at2759"/>
<feature type="transmembrane region" description="Helical" evidence="7">
    <location>
        <begin position="347"/>
        <end position="365"/>
    </location>
</feature>
<feature type="transmembrane region" description="Helical" evidence="7">
    <location>
        <begin position="183"/>
        <end position="201"/>
    </location>
</feature>
<feature type="transmembrane region" description="Helical" evidence="7">
    <location>
        <begin position="62"/>
        <end position="80"/>
    </location>
</feature>
<dbReference type="Proteomes" id="UP000243579">
    <property type="component" value="Unassembled WGS sequence"/>
</dbReference>